<reference evidence="2" key="2">
    <citation type="submission" date="2023-05" db="EMBL/GenBank/DDBJ databases">
        <authorList>
            <person name="Fouks B."/>
        </authorList>
    </citation>
    <scope>NUCLEOTIDE SEQUENCE</scope>
    <source>
        <strain evidence="2">Stay&amp;Tobe</strain>
        <tissue evidence="2">Testes</tissue>
    </source>
</reference>
<evidence type="ECO:0000313" key="2">
    <source>
        <dbReference type="EMBL" id="KAJ9600352.1"/>
    </source>
</evidence>
<dbReference type="Pfam" id="PF06151">
    <property type="entry name" value="Trehalose_recp"/>
    <property type="match status" value="1"/>
</dbReference>
<feature type="non-terminal residue" evidence="2">
    <location>
        <position position="1"/>
    </location>
</feature>
<gene>
    <name evidence="2" type="ORF">L9F63_009349</name>
</gene>
<dbReference type="GO" id="GO:0016020">
    <property type="term" value="C:membrane"/>
    <property type="evidence" value="ECO:0007669"/>
    <property type="project" value="InterPro"/>
</dbReference>
<dbReference type="EMBL" id="JASPKZ010000427">
    <property type="protein sequence ID" value="KAJ9600352.1"/>
    <property type="molecule type" value="Genomic_DNA"/>
</dbReference>
<keyword evidence="1" id="KW-0732">Signal</keyword>
<name>A0AAD8AJR5_DIPPU</name>
<feature type="chain" id="PRO_5042157649" evidence="1">
    <location>
        <begin position="22"/>
        <end position="61"/>
    </location>
</feature>
<dbReference type="InterPro" id="IPR009318">
    <property type="entry name" value="Gustatory_rcpt"/>
</dbReference>
<protein>
    <submittedName>
        <fullName evidence="2">Uncharacterized protein</fullName>
    </submittedName>
</protein>
<proteinExistence type="predicted"/>
<keyword evidence="3" id="KW-1185">Reference proteome</keyword>
<sequence>GLVFFGCASTVFVFFSQLARAWPAIAMKWEKVETHLAHYGYPCHQHRNFCIITTIVLFFAL</sequence>
<dbReference type="GO" id="GO:0008527">
    <property type="term" value="F:taste receptor activity"/>
    <property type="evidence" value="ECO:0007669"/>
    <property type="project" value="InterPro"/>
</dbReference>
<dbReference type="AlphaFoldDB" id="A0AAD8AJR5"/>
<evidence type="ECO:0000256" key="1">
    <source>
        <dbReference type="SAM" id="SignalP"/>
    </source>
</evidence>
<evidence type="ECO:0000313" key="3">
    <source>
        <dbReference type="Proteomes" id="UP001233999"/>
    </source>
</evidence>
<accession>A0AAD8AJR5</accession>
<comment type="caution">
    <text evidence="2">The sequence shown here is derived from an EMBL/GenBank/DDBJ whole genome shotgun (WGS) entry which is preliminary data.</text>
</comment>
<dbReference type="Proteomes" id="UP001233999">
    <property type="component" value="Unassembled WGS sequence"/>
</dbReference>
<organism evidence="2 3">
    <name type="scientific">Diploptera punctata</name>
    <name type="common">Pacific beetle cockroach</name>
    <dbReference type="NCBI Taxonomy" id="6984"/>
    <lineage>
        <taxon>Eukaryota</taxon>
        <taxon>Metazoa</taxon>
        <taxon>Ecdysozoa</taxon>
        <taxon>Arthropoda</taxon>
        <taxon>Hexapoda</taxon>
        <taxon>Insecta</taxon>
        <taxon>Pterygota</taxon>
        <taxon>Neoptera</taxon>
        <taxon>Polyneoptera</taxon>
        <taxon>Dictyoptera</taxon>
        <taxon>Blattodea</taxon>
        <taxon>Blaberoidea</taxon>
        <taxon>Blaberidae</taxon>
        <taxon>Diplopterinae</taxon>
        <taxon>Diploptera</taxon>
    </lineage>
</organism>
<feature type="signal peptide" evidence="1">
    <location>
        <begin position="1"/>
        <end position="21"/>
    </location>
</feature>
<reference evidence="2" key="1">
    <citation type="journal article" date="2023" name="IScience">
        <title>Live-bearing cockroach genome reveals convergent evolutionary mechanisms linked to viviparity in insects and beyond.</title>
        <authorList>
            <person name="Fouks B."/>
            <person name="Harrison M.C."/>
            <person name="Mikhailova A.A."/>
            <person name="Marchal E."/>
            <person name="English S."/>
            <person name="Carruthers M."/>
            <person name="Jennings E.C."/>
            <person name="Chiamaka E.L."/>
            <person name="Frigard R.A."/>
            <person name="Pippel M."/>
            <person name="Attardo G.M."/>
            <person name="Benoit J.B."/>
            <person name="Bornberg-Bauer E."/>
            <person name="Tobe S.S."/>
        </authorList>
    </citation>
    <scope>NUCLEOTIDE SEQUENCE</scope>
    <source>
        <strain evidence="2">Stay&amp;Tobe</strain>
    </source>
</reference>
<feature type="non-terminal residue" evidence="2">
    <location>
        <position position="61"/>
    </location>
</feature>